<keyword evidence="3" id="KW-0012">Acyltransferase</keyword>
<sequence length="166" mass="19004">MRANADTRLAYARVELVPYRAEHVERYHAWMSDEHLLEATASERLSADEELAMQREWARDERKCTFIVRDAATHAMIGDCNLFFNDHDDDRACEIEIMIAERAFRRRGLARETLEAFTAYGACSLGVTTFVAKIGFGNDASNALFKSFGFVERSRSEVFEETTYAL</sequence>
<dbReference type="InterPro" id="IPR000182">
    <property type="entry name" value="GNAT_dom"/>
</dbReference>
<dbReference type="KEGG" id="olu:OSTLU_7831"/>
<dbReference type="EMBL" id="CP000584">
    <property type="protein sequence ID" value="ABO95604.1"/>
    <property type="molecule type" value="Genomic_DNA"/>
</dbReference>
<dbReference type="InterPro" id="IPR039135">
    <property type="entry name" value="NAT9-like"/>
</dbReference>
<evidence type="ECO:0000256" key="1">
    <source>
        <dbReference type="ARBA" id="ARBA00009342"/>
    </source>
</evidence>
<reference evidence="5 6" key="1">
    <citation type="journal article" date="2007" name="Proc. Natl. Acad. Sci. U.S.A.">
        <title>The tiny eukaryote Ostreococcus provides genomic insights into the paradox of plankton speciation.</title>
        <authorList>
            <person name="Palenik B."/>
            <person name="Grimwood J."/>
            <person name="Aerts A."/>
            <person name="Rouze P."/>
            <person name="Salamov A."/>
            <person name="Putnam N."/>
            <person name="Dupont C."/>
            <person name="Jorgensen R."/>
            <person name="Derelle E."/>
            <person name="Rombauts S."/>
            <person name="Zhou K."/>
            <person name="Otillar R."/>
            <person name="Merchant S.S."/>
            <person name="Podell S."/>
            <person name="Gaasterland T."/>
            <person name="Napoli C."/>
            <person name="Gendler K."/>
            <person name="Manuell A."/>
            <person name="Tai V."/>
            <person name="Vallon O."/>
            <person name="Piganeau G."/>
            <person name="Jancek S."/>
            <person name="Heijde M."/>
            <person name="Jabbari K."/>
            <person name="Bowler C."/>
            <person name="Lohr M."/>
            <person name="Robbens S."/>
            <person name="Werner G."/>
            <person name="Dubchak I."/>
            <person name="Pazour G.J."/>
            <person name="Ren Q."/>
            <person name="Paulsen I."/>
            <person name="Delwiche C."/>
            <person name="Schmutz J."/>
            <person name="Rokhsar D."/>
            <person name="Van de Peer Y."/>
            <person name="Moreau H."/>
            <person name="Grigoriev I.V."/>
        </authorList>
    </citation>
    <scope>NUCLEOTIDE SEQUENCE [LARGE SCALE GENOMIC DNA]</scope>
    <source>
        <strain evidence="5 6">CCE9901</strain>
    </source>
</reference>
<dbReference type="OMA" id="VPYMSGH"/>
<evidence type="ECO:0000313" key="5">
    <source>
        <dbReference type="EMBL" id="ABO95604.1"/>
    </source>
</evidence>
<dbReference type="Pfam" id="PF13302">
    <property type="entry name" value="Acetyltransf_3"/>
    <property type="match status" value="1"/>
</dbReference>
<comment type="similarity">
    <text evidence="1">Belongs to the acetyltransferase family. GNAT subfamily.</text>
</comment>
<dbReference type="InterPro" id="IPR016181">
    <property type="entry name" value="Acyl_CoA_acyltransferase"/>
</dbReference>
<dbReference type="OrthoDB" id="5043642at2759"/>
<evidence type="ECO:0000256" key="3">
    <source>
        <dbReference type="ARBA" id="ARBA00023315"/>
    </source>
</evidence>
<dbReference type="STRING" id="436017.A4RWD7"/>
<feature type="domain" description="N-acetyltransferase" evidence="4">
    <location>
        <begin position="14"/>
        <end position="166"/>
    </location>
</feature>
<keyword evidence="6" id="KW-1185">Reference proteome</keyword>
<dbReference type="eggNOG" id="KOG4135">
    <property type="taxonomic scope" value="Eukaryota"/>
</dbReference>
<dbReference type="PROSITE" id="PS51186">
    <property type="entry name" value="GNAT"/>
    <property type="match status" value="1"/>
</dbReference>
<dbReference type="PANTHER" id="PTHR13256">
    <property type="entry name" value="N-ACETYLTRANSFERASE 9"/>
    <property type="match status" value="1"/>
</dbReference>
<dbReference type="Proteomes" id="UP000001568">
    <property type="component" value="Chromosome 4"/>
</dbReference>
<organism evidence="5 6">
    <name type="scientific">Ostreococcus lucimarinus (strain CCE9901)</name>
    <dbReference type="NCBI Taxonomy" id="436017"/>
    <lineage>
        <taxon>Eukaryota</taxon>
        <taxon>Viridiplantae</taxon>
        <taxon>Chlorophyta</taxon>
        <taxon>Mamiellophyceae</taxon>
        <taxon>Mamiellales</taxon>
        <taxon>Bathycoccaceae</taxon>
        <taxon>Ostreococcus</taxon>
    </lineage>
</organism>
<dbReference type="AlphaFoldDB" id="A4RWD7"/>
<dbReference type="RefSeq" id="XP_001417311.1">
    <property type="nucleotide sequence ID" value="XM_001417274.1"/>
</dbReference>
<dbReference type="GeneID" id="5001617"/>
<dbReference type="Gramene" id="ABO95604">
    <property type="protein sequence ID" value="ABO95604"/>
    <property type="gene ID" value="OSTLU_7831"/>
</dbReference>
<dbReference type="SUPFAM" id="SSF55729">
    <property type="entry name" value="Acyl-CoA N-acyltransferases (Nat)"/>
    <property type="match status" value="1"/>
</dbReference>
<dbReference type="HOGENOM" id="CLU_073102_2_0_1"/>
<dbReference type="Gene3D" id="3.40.630.30">
    <property type="match status" value="1"/>
</dbReference>
<evidence type="ECO:0000259" key="4">
    <source>
        <dbReference type="PROSITE" id="PS51186"/>
    </source>
</evidence>
<evidence type="ECO:0000256" key="2">
    <source>
        <dbReference type="ARBA" id="ARBA00022679"/>
    </source>
</evidence>
<gene>
    <name evidence="5" type="ORF">OSTLU_7831</name>
</gene>
<proteinExistence type="inferred from homology"/>
<keyword evidence="2" id="KW-0808">Transferase</keyword>
<accession>A4RWD7</accession>
<feature type="non-terminal residue" evidence="5">
    <location>
        <position position="166"/>
    </location>
</feature>
<name>A4RWD7_OSTLU</name>
<protein>
    <recommendedName>
        <fullName evidence="4">N-acetyltransferase domain-containing protein</fullName>
    </recommendedName>
</protein>
<dbReference type="PANTHER" id="PTHR13256:SF16">
    <property type="entry name" value="ALPHA_BETA-TUBULIN-N-ACETYLTRANSFERASE 9"/>
    <property type="match status" value="1"/>
</dbReference>
<dbReference type="GO" id="GO:0008080">
    <property type="term" value="F:N-acetyltransferase activity"/>
    <property type="evidence" value="ECO:0007669"/>
    <property type="project" value="InterPro"/>
</dbReference>
<evidence type="ECO:0000313" key="6">
    <source>
        <dbReference type="Proteomes" id="UP000001568"/>
    </source>
</evidence>